<evidence type="ECO:0000313" key="2">
    <source>
        <dbReference type="Proteomes" id="UP000326241"/>
    </source>
</evidence>
<dbReference type="Pfam" id="PF12021">
    <property type="entry name" value="DUF3509"/>
    <property type="match status" value="1"/>
</dbReference>
<accession>A0A5E7VZ10</accession>
<dbReference type="RefSeq" id="WP_127925957.1">
    <property type="nucleotide sequence ID" value="NZ_CABVGZ010000053.1"/>
</dbReference>
<dbReference type="AlphaFoldDB" id="A0A5E7VZ10"/>
<name>A0A5E7VZ10_PSEFL</name>
<evidence type="ECO:0000313" key="1">
    <source>
        <dbReference type="EMBL" id="VVN18599.1"/>
    </source>
</evidence>
<evidence type="ECO:0008006" key="3">
    <source>
        <dbReference type="Google" id="ProtNLM"/>
    </source>
</evidence>
<reference evidence="1 2" key="1">
    <citation type="submission" date="2019-09" db="EMBL/GenBank/DDBJ databases">
        <authorList>
            <person name="Chandra G."/>
            <person name="Truman W A."/>
        </authorList>
    </citation>
    <scope>NUCLEOTIDE SEQUENCE [LARGE SCALE GENOMIC DNA]</scope>
    <source>
        <strain evidence="1">PS624</strain>
    </source>
</reference>
<protein>
    <recommendedName>
        <fullName evidence="3">DUF3509 domain-containing protein</fullName>
    </recommendedName>
</protein>
<dbReference type="Proteomes" id="UP000326241">
    <property type="component" value="Unassembled WGS sequence"/>
</dbReference>
<sequence length="93" mass="10023">MESISLLLGEALSPYQVSLSPSGCHGECLLTLKNSSGAIVVEREFNHAQLNDKRQLTDVVDGLHRDVLIAEGRLEPCVIAALRNAALDKRAAL</sequence>
<dbReference type="EMBL" id="CABVGZ010000053">
    <property type="protein sequence ID" value="VVN18599.1"/>
    <property type="molecule type" value="Genomic_DNA"/>
</dbReference>
<organism evidence="1 2">
    <name type="scientific">Pseudomonas fluorescens</name>
    <dbReference type="NCBI Taxonomy" id="294"/>
    <lineage>
        <taxon>Bacteria</taxon>
        <taxon>Pseudomonadati</taxon>
        <taxon>Pseudomonadota</taxon>
        <taxon>Gammaproteobacteria</taxon>
        <taxon>Pseudomonadales</taxon>
        <taxon>Pseudomonadaceae</taxon>
        <taxon>Pseudomonas</taxon>
    </lineage>
</organism>
<proteinExistence type="predicted"/>
<dbReference type="InterPro" id="IPR021898">
    <property type="entry name" value="DUF3509"/>
</dbReference>
<gene>
    <name evidence="1" type="ORF">PS624_04212</name>
</gene>